<dbReference type="InterPro" id="IPR002631">
    <property type="entry name" value="Plasmid_rep_OBD"/>
</dbReference>
<dbReference type="RefSeq" id="WP_065990076.1">
    <property type="nucleotide sequence ID" value="NZ_CP047142.1"/>
</dbReference>
<dbReference type="Pfam" id="PF00910">
    <property type="entry name" value="RNA_helicase"/>
    <property type="match status" value="1"/>
</dbReference>
<dbReference type="GO" id="GO:0003723">
    <property type="term" value="F:RNA binding"/>
    <property type="evidence" value="ECO:0007669"/>
    <property type="project" value="InterPro"/>
</dbReference>
<dbReference type="Gene3D" id="3.40.1310.30">
    <property type="match status" value="1"/>
</dbReference>
<dbReference type="InterPro" id="IPR027417">
    <property type="entry name" value="P-loop_NTPase"/>
</dbReference>
<proteinExistence type="predicted"/>
<gene>
    <name evidence="3" type="ORF">GSR61_01855</name>
</gene>
<dbReference type="Pfam" id="PF01719">
    <property type="entry name" value="Rep_OBD"/>
    <property type="match status" value="1"/>
</dbReference>
<dbReference type="GO" id="GO:0005727">
    <property type="term" value="C:extrachromosomal circular DNA"/>
    <property type="evidence" value="ECO:0007669"/>
    <property type="project" value="InterPro"/>
</dbReference>
<dbReference type="GO" id="GO:0006260">
    <property type="term" value="P:DNA replication"/>
    <property type="evidence" value="ECO:0007669"/>
    <property type="project" value="InterPro"/>
</dbReference>
<dbReference type="Gene3D" id="3.40.50.300">
    <property type="entry name" value="P-loop containing nucleotide triphosphate hydrolases"/>
    <property type="match status" value="1"/>
</dbReference>
<reference evidence="3 4" key="1">
    <citation type="submission" date="2019-12" db="EMBL/GenBank/DDBJ databases">
        <title>Complete Genome Sequences of Lactobacillus strains, C25 and P38, Isolated from Chicken Cecum.</title>
        <authorList>
            <person name="Hassan H.M."/>
            <person name="Mendoza M."/>
            <person name="Rezvani M."/>
            <person name="Koci M.D."/>
            <person name="Dickey A.N."/>
            <person name="Scholl E.H."/>
        </authorList>
    </citation>
    <scope>NUCLEOTIDE SEQUENCE [LARGE SCALE GENOMIC DNA]</scope>
    <source>
        <strain evidence="3 4">C25</strain>
    </source>
</reference>
<sequence length="345" mass="40963">MKRFRQFMFVQDVEHMNFKFEELPNILKSESSRLSEWAYIKHNHDEKAKNDKEDTKVRDHIHVVLKYRNPQTVAHVAKLFKDKSNNVQIWIGRINNAYSYLVHNTDNATSKYQYSIEDVKASFDFKKRIKDIEENVSLAKQRNIKEAINGFAEGDIDYKELIETLGIVNVARNRNLIDSIQKIREQVIQHEWWNQFKGKQMASLWLWGEAGVGKTTYAEKILSKEKYIVLGNSNDYFQYYNGEHYIILNDLRPGDLKYADLLRILDPYAIKYTFGRYHNHPLLAEMIIITTPYSPKEFYKNTKIANRKIDSFTQLQRRIFEIHITKDFILKENKYQRNSKEGSSD</sequence>
<dbReference type="InterPro" id="IPR000605">
    <property type="entry name" value="Helicase_SF3_ssDNA/RNA_vir"/>
</dbReference>
<dbReference type="Proteomes" id="UP000464915">
    <property type="component" value="Chromosome"/>
</dbReference>
<name>A0AB37DDZ5_9LACO</name>
<evidence type="ECO:0000259" key="2">
    <source>
        <dbReference type="Pfam" id="PF01719"/>
    </source>
</evidence>
<accession>A0AB37DDZ5</accession>
<evidence type="ECO:0000313" key="3">
    <source>
        <dbReference type="EMBL" id="QHQ67447.1"/>
    </source>
</evidence>
<dbReference type="GO" id="GO:0003677">
    <property type="term" value="F:DNA binding"/>
    <property type="evidence" value="ECO:0007669"/>
    <property type="project" value="InterPro"/>
</dbReference>
<dbReference type="GO" id="GO:0003724">
    <property type="term" value="F:RNA helicase activity"/>
    <property type="evidence" value="ECO:0007669"/>
    <property type="project" value="InterPro"/>
</dbReference>
<evidence type="ECO:0000259" key="1">
    <source>
        <dbReference type="Pfam" id="PF00910"/>
    </source>
</evidence>
<organism evidence="3 4">
    <name type="scientific">Lactobacillus crispatus</name>
    <dbReference type="NCBI Taxonomy" id="47770"/>
    <lineage>
        <taxon>Bacteria</taxon>
        <taxon>Bacillati</taxon>
        <taxon>Bacillota</taxon>
        <taxon>Bacilli</taxon>
        <taxon>Lactobacillales</taxon>
        <taxon>Lactobacillaceae</taxon>
        <taxon>Lactobacillus</taxon>
    </lineage>
</organism>
<dbReference type="AlphaFoldDB" id="A0AB37DDZ5"/>
<dbReference type="GO" id="GO:0003916">
    <property type="term" value="F:DNA topoisomerase activity"/>
    <property type="evidence" value="ECO:0007669"/>
    <property type="project" value="InterPro"/>
</dbReference>
<dbReference type="SUPFAM" id="SSF52540">
    <property type="entry name" value="P-loop containing nucleoside triphosphate hydrolases"/>
    <property type="match status" value="1"/>
</dbReference>
<feature type="domain" description="Helicase superfamily 3 single-stranded DNA/RNA virus" evidence="1">
    <location>
        <begin position="204"/>
        <end position="291"/>
    </location>
</feature>
<protein>
    <submittedName>
        <fullName evidence="3">Replication initiation protein</fullName>
    </submittedName>
</protein>
<evidence type="ECO:0000313" key="4">
    <source>
        <dbReference type="Proteomes" id="UP000464915"/>
    </source>
</evidence>
<dbReference type="EMBL" id="CP047142">
    <property type="protein sequence ID" value="QHQ67447.1"/>
    <property type="molecule type" value="Genomic_DNA"/>
</dbReference>
<feature type="domain" description="Plasmid replication protein origin binding" evidence="2">
    <location>
        <begin position="2"/>
        <end position="125"/>
    </location>
</feature>